<dbReference type="SUPFAM" id="SSF109604">
    <property type="entry name" value="HD-domain/PDEase-like"/>
    <property type="match status" value="1"/>
</dbReference>
<gene>
    <name evidence="1" type="ORF">CDV25_08590</name>
</gene>
<evidence type="ECO:0008006" key="3">
    <source>
        <dbReference type="Google" id="ProtNLM"/>
    </source>
</evidence>
<protein>
    <recommendedName>
        <fullName evidence="3">HD-GYP domain-containing protein</fullName>
    </recommendedName>
</protein>
<dbReference type="RefSeq" id="WP_108911590.1">
    <property type="nucleotide sequence ID" value="NZ_CP021886.1"/>
</dbReference>
<name>A0A2U8FF85_9HELI</name>
<dbReference type="PANTHER" id="PTHR43155:SF2">
    <property type="entry name" value="CYCLIC DI-GMP PHOSPHODIESTERASE PA4108"/>
    <property type="match status" value="1"/>
</dbReference>
<reference evidence="1 2" key="1">
    <citation type="submission" date="2017-06" db="EMBL/GenBank/DDBJ databases">
        <title>Complete genome of Helicobacter apodemus.</title>
        <authorList>
            <person name="Cho S."/>
        </authorList>
    </citation>
    <scope>NUCLEOTIDE SEQUENCE [LARGE SCALE GENOMIC DNA]</scope>
    <source>
        <strain evidence="2">SNUVETPUB-15-01</strain>
    </source>
</reference>
<dbReference type="KEGG" id="had:CDV25_08590"/>
<proteinExistence type="predicted"/>
<evidence type="ECO:0000313" key="1">
    <source>
        <dbReference type="EMBL" id="AWI34813.1"/>
    </source>
</evidence>
<sequence length="214" mass="24590">MTKEKTTIEVETNLEPMRDIEAENQYALFMQRNNDELFSIIECLEYFNPSIAKKLNLVGSISARLGGILGIIDAEFYLAGYYANLSLLSMQDLAFKAEFLNDKEFETYKRHTILSSEFLKHKGLLKASNYALNHHEKPDASGYFSKQSYPMESALINIADVFENCISLSFHRPKYTLDEALEKTLSVYSNELILNKSQILEIEQELVKIYDEAK</sequence>
<accession>A0A2U8FF85</accession>
<dbReference type="AlphaFoldDB" id="A0A2U8FF85"/>
<dbReference type="PANTHER" id="PTHR43155">
    <property type="entry name" value="CYCLIC DI-GMP PHOSPHODIESTERASE PA4108-RELATED"/>
    <property type="match status" value="1"/>
</dbReference>
<dbReference type="Pfam" id="PF13487">
    <property type="entry name" value="HD_5"/>
    <property type="match status" value="1"/>
</dbReference>
<dbReference type="Proteomes" id="UP000244890">
    <property type="component" value="Chromosome"/>
</dbReference>
<dbReference type="Gene3D" id="1.10.3210.10">
    <property type="entry name" value="Hypothetical protein af1432"/>
    <property type="match status" value="1"/>
</dbReference>
<evidence type="ECO:0000313" key="2">
    <source>
        <dbReference type="Proteomes" id="UP000244890"/>
    </source>
</evidence>
<organism evidence="1 2">
    <name type="scientific">Helicobacter apodemus</name>
    <dbReference type="NCBI Taxonomy" id="135569"/>
    <lineage>
        <taxon>Bacteria</taxon>
        <taxon>Pseudomonadati</taxon>
        <taxon>Campylobacterota</taxon>
        <taxon>Epsilonproteobacteria</taxon>
        <taxon>Campylobacterales</taxon>
        <taxon>Helicobacteraceae</taxon>
        <taxon>Helicobacter</taxon>
    </lineage>
</organism>
<dbReference type="EMBL" id="CP021886">
    <property type="protein sequence ID" value="AWI34813.1"/>
    <property type="molecule type" value="Genomic_DNA"/>
</dbReference>
<dbReference type="OrthoDB" id="9781223at2"/>